<dbReference type="AlphaFoldDB" id="A0A1H4CT31"/>
<dbReference type="RefSeq" id="WP_093044728.1">
    <property type="nucleotide sequence ID" value="NZ_FNQR01000006.1"/>
</dbReference>
<accession>A0A1H4CT31</accession>
<feature type="transmembrane region" description="Helical" evidence="5">
    <location>
        <begin position="124"/>
        <end position="154"/>
    </location>
</feature>
<keyword evidence="7" id="KW-1185">Reference proteome</keyword>
<feature type="transmembrane region" description="Helical" evidence="5">
    <location>
        <begin position="72"/>
        <end position="94"/>
    </location>
</feature>
<dbReference type="InterPro" id="IPR052527">
    <property type="entry name" value="Metal_cation-efflux_comp"/>
</dbReference>
<organism evidence="6 7">
    <name type="scientific">Thalassobacillus cyri</name>
    <dbReference type="NCBI Taxonomy" id="571932"/>
    <lineage>
        <taxon>Bacteria</taxon>
        <taxon>Bacillati</taxon>
        <taxon>Bacillota</taxon>
        <taxon>Bacilli</taxon>
        <taxon>Bacillales</taxon>
        <taxon>Bacillaceae</taxon>
        <taxon>Thalassobacillus</taxon>
    </lineage>
</organism>
<keyword evidence="3 5" id="KW-1133">Transmembrane helix</keyword>
<dbReference type="GO" id="GO:0016020">
    <property type="term" value="C:membrane"/>
    <property type="evidence" value="ECO:0007669"/>
    <property type="project" value="UniProtKB-SubCell"/>
</dbReference>
<keyword evidence="6" id="KW-0489">Methyltransferase</keyword>
<evidence type="ECO:0000256" key="2">
    <source>
        <dbReference type="ARBA" id="ARBA00022692"/>
    </source>
</evidence>
<dbReference type="GO" id="GO:0004671">
    <property type="term" value="F:protein C-terminal S-isoprenylcysteine carboxyl O-methyltransferase activity"/>
    <property type="evidence" value="ECO:0007669"/>
    <property type="project" value="InterPro"/>
</dbReference>
<dbReference type="Pfam" id="PF04140">
    <property type="entry name" value="ICMT"/>
    <property type="match status" value="1"/>
</dbReference>
<keyword evidence="4 5" id="KW-0472">Membrane</keyword>
<evidence type="ECO:0000256" key="5">
    <source>
        <dbReference type="SAM" id="Phobius"/>
    </source>
</evidence>
<protein>
    <submittedName>
        <fullName evidence="6">Methyltransferase</fullName>
    </submittedName>
</protein>
<keyword evidence="6" id="KW-0808">Transferase</keyword>
<dbReference type="PANTHER" id="PTHR43847">
    <property type="entry name" value="BLL3993 PROTEIN"/>
    <property type="match status" value="1"/>
</dbReference>
<name>A0A1H4CT31_9BACI</name>
<proteinExistence type="predicted"/>
<evidence type="ECO:0000256" key="4">
    <source>
        <dbReference type="ARBA" id="ARBA00023136"/>
    </source>
</evidence>
<keyword evidence="2 5" id="KW-0812">Transmembrane</keyword>
<gene>
    <name evidence="6" type="ORF">SAMN05421743_106170</name>
</gene>
<dbReference type="InterPro" id="IPR007269">
    <property type="entry name" value="ICMT_MeTrfase"/>
</dbReference>
<dbReference type="STRING" id="571932.SAMN05421743_106170"/>
<dbReference type="OrthoDB" id="7203053at2"/>
<dbReference type="Gene3D" id="1.20.120.1630">
    <property type="match status" value="1"/>
</dbReference>
<dbReference type="GO" id="GO:0032259">
    <property type="term" value="P:methylation"/>
    <property type="evidence" value="ECO:0007669"/>
    <property type="project" value="UniProtKB-KW"/>
</dbReference>
<dbReference type="EMBL" id="FNQR01000006">
    <property type="protein sequence ID" value="SEA63272.1"/>
    <property type="molecule type" value="Genomic_DNA"/>
</dbReference>
<feature type="transmembrane region" description="Helical" evidence="5">
    <location>
        <begin position="47"/>
        <end position="65"/>
    </location>
</feature>
<evidence type="ECO:0000313" key="7">
    <source>
        <dbReference type="Proteomes" id="UP000198584"/>
    </source>
</evidence>
<sequence length="175" mass="20461">MPIALMILFGAILLQRIVELFIAKANQRWALKHGGEEHGKQHYKWFIFVHTLFFISLYIEASLFFGGWRPNAFIGLFIAFTFLQLFRAWCILSLGRYWNTRVIVIPGHELVSKGPYKLIKHPNYWVVLMEFIIIPLLFQAYMTAVIFPILHLLLLKVRIPVEEKALKESYGALQL</sequence>
<evidence type="ECO:0000256" key="1">
    <source>
        <dbReference type="ARBA" id="ARBA00004141"/>
    </source>
</evidence>
<dbReference type="PANTHER" id="PTHR43847:SF1">
    <property type="entry name" value="BLL3993 PROTEIN"/>
    <property type="match status" value="1"/>
</dbReference>
<dbReference type="Proteomes" id="UP000198584">
    <property type="component" value="Unassembled WGS sequence"/>
</dbReference>
<evidence type="ECO:0000313" key="6">
    <source>
        <dbReference type="EMBL" id="SEA63272.1"/>
    </source>
</evidence>
<reference evidence="6 7" key="1">
    <citation type="submission" date="2016-10" db="EMBL/GenBank/DDBJ databases">
        <authorList>
            <person name="de Groot N.N."/>
        </authorList>
    </citation>
    <scope>NUCLEOTIDE SEQUENCE [LARGE SCALE GENOMIC DNA]</scope>
    <source>
        <strain evidence="6 7">CCM7597</strain>
    </source>
</reference>
<comment type="subcellular location">
    <subcellularLocation>
        <location evidence="1">Membrane</location>
        <topology evidence="1">Multi-pass membrane protein</topology>
    </subcellularLocation>
</comment>
<evidence type="ECO:0000256" key="3">
    <source>
        <dbReference type="ARBA" id="ARBA00022989"/>
    </source>
</evidence>